<dbReference type="InterPro" id="IPR016181">
    <property type="entry name" value="Acyl_CoA_acyltransferase"/>
</dbReference>
<dbReference type="Pfam" id="PF00583">
    <property type="entry name" value="Acetyltransf_1"/>
    <property type="match status" value="1"/>
</dbReference>
<dbReference type="InterPro" id="IPR000182">
    <property type="entry name" value="GNAT_dom"/>
</dbReference>
<proteinExistence type="predicted"/>
<sequence length="215" mass="23526">MSRKSVRITPDLLDSLPPTCRACLFWELDPVRRGRLDEDECGAQKRDWLSEVLREWGSCGQVAMVDDEPRGYLLYAPPGFVPGAEQFAAGPVAPDAVVLTTAYVDPAMRGGGLGRLMVQGMARDLVRREGCTAVEAFGDSRGRNGGCVAPTGFLSSVGFRTQRAHPTNPRMRMDLHSTISWKEEVEHALDRLLGVVRPKHVAPETPRASGANRVD</sequence>
<protein>
    <submittedName>
        <fullName evidence="2">GNAT superfamily N-acetyltransferase</fullName>
    </submittedName>
</protein>
<feature type="domain" description="N-acetyltransferase" evidence="1">
    <location>
        <begin position="18"/>
        <end position="176"/>
    </location>
</feature>
<evidence type="ECO:0000259" key="1">
    <source>
        <dbReference type="PROSITE" id="PS51186"/>
    </source>
</evidence>
<reference evidence="2 3" key="1">
    <citation type="submission" date="2020-07" db="EMBL/GenBank/DDBJ databases">
        <title>Sequencing the genomes of 1000 actinobacteria strains.</title>
        <authorList>
            <person name="Klenk H.-P."/>
        </authorList>
    </citation>
    <scope>NUCLEOTIDE SEQUENCE [LARGE SCALE GENOMIC DNA]</scope>
    <source>
        <strain evidence="2 3">DSM 23819</strain>
    </source>
</reference>
<dbReference type="CDD" id="cd04301">
    <property type="entry name" value="NAT_SF"/>
    <property type="match status" value="1"/>
</dbReference>
<keyword evidence="3" id="KW-1185">Reference proteome</keyword>
<keyword evidence="2" id="KW-0808">Transferase</keyword>
<name>A0A7Y9RZZ9_9ACTN</name>
<evidence type="ECO:0000313" key="2">
    <source>
        <dbReference type="EMBL" id="NYG59395.1"/>
    </source>
</evidence>
<dbReference type="Gene3D" id="3.40.630.30">
    <property type="match status" value="1"/>
</dbReference>
<dbReference type="Proteomes" id="UP000540656">
    <property type="component" value="Unassembled WGS sequence"/>
</dbReference>
<dbReference type="SUPFAM" id="SSF55729">
    <property type="entry name" value="Acyl-CoA N-acyltransferases (Nat)"/>
    <property type="match status" value="1"/>
</dbReference>
<dbReference type="EMBL" id="JACCAA010000001">
    <property type="protein sequence ID" value="NYG59395.1"/>
    <property type="molecule type" value="Genomic_DNA"/>
</dbReference>
<comment type="caution">
    <text evidence="2">The sequence shown here is derived from an EMBL/GenBank/DDBJ whole genome shotgun (WGS) entry which is preliminary data.</text>
</comment>
<dbReference type="AlphaFoldDB" id="A0A7Y9RZZ9"/>
<dbReference type="GO" id="GO:0016747">
    <property type="term" value="F:acyltransferase activity, transferring groups other than amino-acyl groups"/>
    <property type="evidence" value="ECO:0007669"/>
    <property type="project" value="InterPro"/>
</dbReference>
<dbReference type="PROSITE" id="PS51186">
    <property type="entry name" value="GNAT"/>
    <property type="match status" value="1"/>
</dbReference>
<gene>
    <name evidence="2" type="ORF">BJ980_002318</name>
</gene>
<organism evidence="2 3">
    <name type="scientific">Nocardioides daedukensis</name>
    <dbReference type="NCBI Taxonomy" id="634462"/>
    <lineage>
        <taxon>Bacteria</taxon>
        <taxon>Bacillati</taxon>
        <taxon>Actinomycetota</taxon>
        <taxon>Actinomycetes</taxon>
        <taxon>Propionibacteriales</taxon>
        <taxon>Nocardioidaceae</taxon>
        <taxon>Nocardioides</taxon>
    </lineage>
</organism>
<accession>A0A7Y9RZZ9</accession>
<evidence type="ECO:0000313" key="3">
    <source>
        <dbReference type="Proteomes" id="UP000540656"/>
    </source>
</evidence>
<dbReference type="RefSeq" id="WP_179502446.1">
    <property type="nucleotide sequence ID" value="NZ_JACCAA010000001.1"/>
</dbReference>